<dbReference type="InterPro" id="IPR043830">
    <property type="entry name" value="DUF5807"/>
</dbReference>
<organism evidence="1 2">
    <name type="scientific">Halonotius aquaticus</name>
    <dbReference type="NCBI Taxonomy" id="2216978"/>
    <lineage>
        <taxon>Archaea</taxon>
        <taxon>Methanobacteriati</taxon>
        <taxon>Methanobacteriota</taxon>
        <taxon>Stenosarchaea group</taxon>
        <taxon>Halobacteria</taxon>
        <taxon>Halobacteriales</taxon>
        <taxon>Haloferacaceae</taxon>
        <taxon>Halonotius</taxon>
    </lineage>
</organism>
<dbReference type="OrthoDB" id="300179at2157"/>
<accession>A0A3A6PS43</accession>
<dbReference type="RefSeq" id="WP_120100377.1">
    <property type="nucleotide sequence ID" value="NZ_QKNY01000003.1"/>
</dbReference>
<dbReference type="Proteomes" id="UP000276588">
    <property type="component" value="Unassembled WGS sequence"/>
</dbReference>
<sequence>MDDLTAFLAGDRLDDVAIYVADTVFDGDHPLSTAGIAVDGGVVVVVAGETGREAFADSTGLDPMAFAKQAMDRTGEIDDRLAGGVCPDAGDTDAEVTTDDHHIEFGFAFAEAENEEVGGLYAEGDVIHAYAHCSCGTDFSQKWVADPPA</sequence>
<gene>
    <name evidence="1" type="ORF">DM826_01030</name>
</gene>
<proteinExistence type="predicted"/>
<reference evidence="1 2" key="1">
    <citation type="submission" date="2018-06" db="EMBL/GenBank/DDBJ databases">
        <title>Halonotius sp. F13-13 a new haloarchaeeon isolated from a solar saltern from Isla Cristina, Huelva, Spain.</title>
        <authorList>
            <person name="Duran-Viseras A."/>
            <person name="Sanchez-Porro C."/>
            <person name="Ventosa A."/>
        </authorList>
    </citation>
    <scope>NUCLEOTIDE SEQUENCE [LARGE SCALE GENOMIC DNA]</scope>
    <source>
        <strain evidence="1 2">F13-13</strain>
    </source>
</reference>
<comment type="caution">
    <text evidence="1">The sequence shown here is derived from an EMBL/GenBank/DDBJ whole genome shotgun (WGS) entry which is preliminary data.</text>
</comment>
<evidence type="ECO:0000313" key="2">
    <source>
        <dbReference type="Proteomes" id="UP000276588"/>
    </source>
</evidence>
<dbReference type="Pfam" id="PF19123">
    <property type="entry name" value="DUF5807"/>
    <property type="match status" value="1"/>
</dbReference>
<name>A0A3A6PS43_9EURY</name>
<dbReference type="AlphaFoldDB" id="A0A3A6PS43"/>
<keyword evidence="2" id="KW-1185">Reference proteome</keyword>
<dbReference type="EMBL" id="QKNY01000003">
    <property type="protein sequence ID" value="RJX44723.1"/>
    <property type="molecule type" value="Genomic_DNA"/>
</dbReference>
<evidence type="ECO:0000313" key="1">
    <source>
        <dbReference type="EMBL" id="RJX44723.1"/>
    </source>
</evidence>
<protein>
    <submittedName>
        <fullName evidence="1">Uncharacterized protein</fullName>
    </submittedName>
</protein>